<comment type="catalytic activity">
    <reaction evidence="9">
        <text>1,2-didecanoylglycerol + H2O = decanoylglycerol + decanoate + H(+)</text>
        <dbReference type="Rhea" id="RHEA:48596"/>
        <dbReference type="ChEBI" id="CHEBI:11152"/>
        <dbReference type="ChEBI" id="CHEBI:15377"/>
        <dbReference type="ChEBI" id="CHEBI:15378"/>
        <dbReference type="ChEBI" id="CHEBI:27689"/>
        <dbReference type="ChEBI" id="CHEBI:90605"/>
    </reaction>
</comment>
<dbReference type="InterPro" id="IPR029058">
    <property type="entry name" value="AB_hydrolase_fold"/>
</dbReference>
<comment type="similarity">
    <text evidence="1">Belongs to the AB hydrolase superfamily.</text>
</comment>
<evidence type="ECO:0000256" key="7">
    <source>
        <dbReference type="ARBA" id="ARBA00044064"/>
    </source>
</evidence>
<evidence type="ECO:0000256" key="11">
    <source>
        <dbReference type="ARBA" id="ARBA00048919"/>
    </source>
</evidence>
<comment type="catalytic activity">
    <reaction evidence="10">
        <text>1-octadecanoyl-2-(9Z-octadecenoyl)-sn-glycerol + H2O = 2-(9Z-octadecenoyl)-glycerol + octadecanoate + H(+)</text>
        <dbReference type="Rhea" id="RHEA:77103"/>
        <dbReference type="ChEBI" id="CHEBI:15377"/>
        <dbReference type="ChEBI" id="CHEBI:15378"/>
        <dbReference type="ChEBI" id="CHEBI:25629"/>
        <dbReference type="ChEBI" id="CHEBI:73990"/>
        <dbReference type="ChEBI" id="CHEBI:75468"/>
    </reaction>
</comment>
<evidence type="ECO:0000256" key="4">
    <source>
        <dbReference type="ARBA" id="ARBA00042703"/>
    </source>
</evidence>
<evidence type="ECO:0000256" key="6">
    <source>
        <dbReference type="ARBA" id="ARBA00043742"/>
    </source>
</evidence>
<evidence type="ECO:0000256" key="1">
    <source>
        <dbReference type="ARBA" id="ARBA00008645"/>
    </source>
</evidence>
<comment type="catalytic activity">
    <reaction evidence="8">
        <text>1-octadecanoyl-2-(4Z,7Z,10Z,13Z,16Z,19Z-docosahexaenoyl)-sn-glycerol + H2O = 2-(4Z,7Z,10Z,13Z,16Z,19Z-docosahexaenoyl)-glycerol + octadecanoate + H(+)</text>
        <dbReference type="Rhea" id="RHEA:77107"/>
        <dbReference type="ChEBI" id="CHEBI:15377"/>
        <dbReference type="ChEBI" id="CHEBI:15378"/>
        <dbReference type="ChEBI" id="CHEBI:25629"/>
        <dbReference type="ChEBI" id="CHEBI:77129"/>
        <dbReference type="ChEBI" id="CHEBI:186738"/>
    </reaction>
</comment>
<evidence type="ECO:0000256" key="9">
    <source>
        <dbReference type="ARBA" id="ARBA00048504"/>
    </source>
</evidence>
<evidence type="ECO:0000256" key="3">
    <source>
        <dbReference type="ARBA" id="ARBA00026104"/>
    </source>
</evidence>
<dbReference type="SUPFAM" id="SSF53474">
    <property type="entry name" value="alpha/beta-Hydrolases"/>
    <property type="match status" value="1"/>
</dbReference>
<protein>
    <recommendedName>
        <fullName evidence="7">sn-1-specific diacylglycerol lipase ABHD11</fullName>
        <ecNumber evidence="3">3.1.1.116</ecNumber>
    </recommendedName>
    <alternativeName>
        <fullName evidence="4">Alpha/beta hydrolase domain-containing protein 11</fullName>
    </alternativeName>
</protein>
<dbReference type="PRINTS" id="PR00111">
    <property type="entry name" value="ABHYDROLASE"/>
</dbReference>
<feature type="domain" description="AB hydrolase-1" evidence="12">
    <location>
        <begin position="67"/>
        <end position="192"/>
    </location>
</feature>
<evidence type="ECO:0000256" key="2">
    <source>
        <dbReference type="ARBA" id="ARBA00022801"/>
    </source>
</evidence>
<sequence length="281" mass="30795">MFTSCSKLCHVRQLLQTLKQLSKSLSGQNPLLAAHFTTSAQDSNDDIELSYTAYPDLEHTVDSNKTPLIFAHGLFGAKGNLHSISKHLSNEGRKVITYDARNHGDSQHSPEFNFPCMAEDLNDLMDDLGFTQPFVMGHSMGGKTAMTLALTKPEKLKALIVADVAPIKSPGVNKLWEYAKAMRAAKIPKDASLSFARKEVKLQLSKSVPPEKLKALIVADVAPIKSPGVNKLWEYAKAMRAAKIPKDASLSFARKEVKLQLSKSVPVSVLYNVTASMEVMT</sequence>
<evidence type="ECO:0000313" key="14">
    <source>
        <dbReference type="Proteomes" id="UP000762676"/>
    </source>
</evidence>
<comment type="catalytic activity">
    <reaction evidence="11">
        <text>1-octadecanoyl-2-(5Z,8Z,11Z,14Z-eicosatetraenoyl)-sn-glycerol + H2O = 2-(5Z,8Z,11Z,14Z-eicosatetraenoyl)-glycerol + octadecanoate + H(+)</text>
        <dbReference type="Rhea" id="RHEA:38507"/>
        <dbReference type="ChEBI" id="CHEBI:15377"/>
        <dbReference type="ChEBI" id="CHEBI:15378"/>
        <dbReference type="ChEBI" id="CHEBI:25629"/>
        <dbReference type="ChEBI" id="CHEBI:52392"/>
        <dbReference type="ChEBI" id="CHEBI:75728"/>
    </reaction>
</comment>
<dbReference type="InterPro" id="IPR000073">
    <property type="entry name" value="AB_hydrolase_1"/>
</dbReference>
<dbReference type="EC" id="3.1.1.116" evidence="3"/>
<dbReference type="Gene3D" id="3.40.50.1820">
    <property type="entry name" value="alpha/beta hydrolase"/>
    <property type="match status" value="1"/>
</dbReference>
<evidence type="ECO:0000313" key="13">
    <source>
        <dbReference type="EMBL" id="GFS02564.1"/>
    </source>
</evidence>
<name>A0AAV4HWH9_9GAST</name>
<keyword evidence="14" id="KW-1185">Reference proteome</keyword>
<keyword evidence="2" id="KW-0378">Hydrolase</keyword>
<proteinExistence type="inferred from homology"/>
<evidence type="ECO:0000256" key="10">
    <source>
        <dbReference type="ARBA" id="ARBA00048513"/>
    </source>
</evidence>
<evidence type="ECO:0000259" key="12">
    <source>
        <dbReference type="Pfam" id="PF00561"/>
    </source>
</evidence>
<dbReference type="Proteomes" id="UP000762676">
    <property type="component" value="Unassembled WGS sequence"/>
</dbReference>
<dbReference type="EMBL" id="BMAT01002239">
    <property type="protein sequence ID" value="GFS02564.1"/>
    <property type="molecule type" value="Genomic_DNA"/>
</dbReference>
<evidence type="ECO:0000256" key="5">
    <source>
        <dbReference type="ARBA" id="ARBA00043667"/>
    </source>
</evidence>
<reference evidence="13 14" key="1">
    <citation type="journal article" date="2021" name="Elife">
        <title>Chloroplast acquisition without the gene transfer in kleptoplastic sea slugs, Plakobranchus ocellatus.</title>
        <authorList>
            <person name="Maeda T."/>
            <person name="Takahashi S."/>
            <person name="Yoshida T."/>
            <person name="Shimamura S."/>
            <person name="Takaki Y."/>
            <person name="Nagai Y."/>
            <person name="Toyoda A."/>
            <person name="Suzuki Y."/>
            <person name="Arimoto A."/>
            <person name="Ishii H."/>
            <person name="Satoh N."/>
            <person name="Nishiyama T."/>
            <person name="Hasebe M."/>
            <person name="Maruyama T."/>
            <person name="Minagawa J."/>
            <person name="Obokata J."/>
            <person name="Shigenobu S."/>
        </authorList>
    </citation>
    <scope>NUCLEOTIDE SEQUENCE [LARGE SCALE GENOMIC DNA]</scope>
</reference>
<comment type="catalytic activity">
    <reaction evidence="6">
        <text>a 1,3-diacyl-sn-glycerol + H2O = a 1-acyl-sn-glycerol + a fatty acid + H(+)</text>
        <dbReference type="Rhea" id="RHEA:38503"/>
        <dbReference type="ChEBI" id="CHEBI:15377"/>
        <dbReference type="ChEBI" id="CHEBI:15378"/>
        <dbReference type="ChEBI" id="CHEBI:28868"/>
        <dbReference type="ChEBI" id="CHEBI:64683"/>
        <dbReference type="ChEBI" id="CHEBI:77272"/>
    </reaction>
</comment>
<accession>A0AAV4HWH9</accession>
<comment type="catalytic activity">
    <reaction evidence="5">
        <text>a 1,2-diacyl-sn-glycerol + H2O = a 2-acylglycerol + a fatty acid + H(+)</text>
        <dbReference type="Rhea" id="RHEA:33275"/>
        <dbReference type="ChEBI" id="CHEBI:15377"/>
        <dbReference type="ChEBI" id="CHEBI:15378"/>
        <dbReference type="ChEBI" id="CHEBI:17389"/>
        <dbReference type="ChEBI" id="CHEBI:17815"/>
        <dbReference type="ChEBI" id="CHEBI:28868"/>
        <dbReference type="EC" id="3.1.1.116"/>
    </reaction>
</comment>
<dbReference type="AlphaFoldDB" id="A0AAV4HWH9"/>
<comment type="caution">
    <text evidence="13">The sequence shown here is derived from an EMBL/GenBank/DDBJ whole genome shotgun (WGS) entry which is preliminary data.</text>
</comment>
<organism evidence="13 14">
    <name type="scientific">Elysia marginata</name>
    <dbReference type="NCBI Taxonomy" id="1093978"/>
    <lineage>
        <taxon>Eukaryota</taxon>
        <taxon>Metazoa</taxon>
        <taxon>Spiralia</taxon>
        <taxon>Lophotrochozoa</taxon>
        <taxon>Mollusca</taxon>
        <taxon>Gastropoda</taxon>
        <taxon>Heterobranchia</taxon>
        <taxon>Euthyneura</taxon>
        <taxon>Panpulmonata</taxon>
        <taxon>Sacoglossa</taxon>
        <taxon>Placobranchoidea</taxon>
        <taxon>Plakobranchidae</taxon>
        <taxon>Elysia</taxon>
    </lineage>
</organism>
<dbReference type="GO" id="GO:0052689">
    <property type="term" value="F:carboxylic ester hydrolase activity"/>
    <property type="evidence" value="ECO:0007669"/>
    <property type="project" value="TreeGrafter"/>
</dbReference>
<gene>
    <name evidence="13" type="ORF">ElyMa_001127100</name>
</gene>
<dbReference type="PANTHER" id="PTHR46118">
    <property type="entry name" value="PROTEIN ABHD11"/>
    <property type="match status" value="1"/>
</dbReference>
<dbReference type="GO" id="GO:0005739">
    <property type="term" value="C:mitochondrion"/>
    <property type="evidence" value="ECO:0007669"/>
    <property type="project" value="TreeGrafter"/>
</dbReference>
<dbReference type="Pfam" id="PF00561">
    <property type="entry name" value="Abhydrolase_1"/>
    <property type="match status" value="1"/>
</dbReference>
<evidence type="ECO:0000256" key="8">
    <source>
        <dbReference type="ARBA" id="ARBA00048283"/>
    </source>
</evidence>
<dbReference type="PANTHER" id="PTHR46118:SF4">
    <property type="entry name" value="PROTEIN ABHD11"/>
    <property type="match status" value="1"/>
</dbReference>